<keyword evidence="1" id="KW-0812">Transmembrane</keyword>
<feature type="domain" description="Sigma factor regulator C-terminal" evidence="2">
    <location>
        <begin position="173"/>
        <end position="333"/>
    </location>
</feature>
<evidence type="ECO:0008006" key="6">
    <source>
        <dbReference type="Google" id="ProtNLM"/>
    </source>
</evidence>
<keyword evidence="5" id="KW-1185">Reference proteome</keyword>
<reference evidence="4 5" key="1">
    <citation type="submission" date="2019-04" db="EMBL/GenBank/DDBJ databases">
        <title>Lysinibacillus genome sequencing.</title>
        <authorList>
            <person name="Dunlap C."/>
        </authorList>
    </citation>
    <scope>NUCLEOTIDE SEQUENCE [LARGE SCALE GENOMIC DNA]</scope>
    <source>
        <strain evidence="4 5">CCTCC AB 2010389</strain>
    </source>
</reference>
<feature type="domain" description="Sigma factor regulator N-terminal" evidence="3">
    <location>
        <begin position="17"/>
        <end position="103"/>
    </location>
</feature>
<dbReference type="InterPro" id="IPR029101">
    <property type="entry name" value="Sigma_reg_N"/>
</dbReference>
<evidence type="ECO:0000259" key="2">
    <source>
        <dbReference type="Pfam" id="PF13791"/>
    </source>
</evidence>
<evidence type="ECO:0000256" key="1">
    <source>
        <dbReference type="SAM" id="Phobius"/>
    </source>
</evidence>
<dbReference type="EMBL" id="SZPU01000040">
    <property type="protein sequence ID" value="TKI68097.1"/>
    <property type="molecule type" value="Genomic_DNA"/>
</dbReference>
<name>A0A4U2Z1X2_9BACI</name>
<accession>A0A4U2Z1X2</accession>
<evidence type="ECO:0000313" key="5">
    <source>
        <dbReference type="Proteomes" id="UP000308744"/>
    </source>
</evidence>
<keyword evidence="1" id="KW-1133">Transmembrane helix</keyword>
<dbReference type="RefSeq" id="WP_107897246.1">
    <property type="nucleotide sequence ID" value="NZ_PYWM01000035.1"/>
</dbReference>
<evidence type="ECO:0000313" key="4">
    <source>
        <dbReference type="EMBL" id="TKI68097.1"/>
    </source>
</evidence>
<protein>
    <recommendedName>
        <fullName evidence="6">Sigma factor regulator C-terminal domain-containing protein</fullName>
    </recommendedName>
</protein>
<comment type="caution">
    <text evidence="4">The sequence shown here is derived from an EMBL/GenBank/DDBJ whole genome shotgun (WGS) entry which is preliminary data.</text>
</comment>
<gene>
    <name evidence="4" type="ORF">FC756_11375</name>
</gene>
<dbReference type="Proteomes" id="UP000308744">
    <property type="component" value="Unassembled WGS sequence"/>
</dbReference>
<dbReference type="InterPro" id="IPR025672">
    <property type="entry name" value="Sigma_reg_C_dom"/>
</dbReference>
<organism evidence="4 5">
    <name type="scientific">Lysinibacillus mangiferihumi</name>
    <dbReference type="NCBI Taxonomy" id="1130819"/>
    <lineage>
        <taxon>Bacteria</taxon>
        <taxon>Bacillati</taxon>
        <taxon>Bacillota</taxon>
        <taxon>Bacilli</taxon>
        <taxon>Bacillales</taxon>
        <taxon>Bacillaceae</taxon>
        <taxon>Lysinibacillus</taxon>
    </lineage>
</organism>
<dbReference type="Pfam" id="PF13791">
    <property type="entry name" value="Sigma_reg_C"/>
    <property type="match status" value="1"/>
</dbReference>
<dbReference type="AlphaFoldDB" id="A0A4U2Z1X2"/>
<feature type="transmembrane region" description="Helical" evidence="1">
    <location>
        <begin position="30"/>
        <end position="52"/>
    </location>
</feature>
<proteinExistence type="predicted"/>
<sequence>MSNEKIDDLFDVNKMEKTIRKAKWKANWRVVIISSIVLIVVIIVGAILNRFITHKLETPVQFSASGFYEISAPNEFMGKLERYQGFLGGENRYTTYKIIEGKVVYTGQERFGYGLFRDENLNRVDITSPILIGPTLHEEDLQNQHYNELGQREMVFFYPFLQYKTYRNDLALLDDIGEDKIMEVALSFDQGYTFDEVQSMISNNVTLSWLWVDDVNENTDDFQYKYVNENGDINVLGNLLRSEHSVYGLSLLDENGDKKEEPVHHFIGAIEANQQYKAYWQGEFKRLYETLSGADGQLTADDLQYYGAVVTGDTQTLSQLNDLPFIKASTIGVITDKY</sequence>
<dbReference type="Pfam" id="PF13800">
    <property type="entry name" value="Sigma_reg_N"/>
    <property type="match status" value="1"/>
</dbReference>
<keyword evidence="1" id="KW-0472">Membrane</keyword>
<evidence type="ECO:0000259" key="3">
    <source>
        <dbReference type="Pfam" id="PF13800"/>
    </source>
</evidence>